<reference evidence="3" key="1">
    <citation type="submission" date="2024-01" db="EMBL/GenBank/DDBJ databases">
        <authorList>
            <person name="Webb A."/>
        </authorList>
    </citation>
    <scope>NUCLEOTIDE SEQUENCE</scope>
    <source>
        <strain evidence="3">Pm1</strain>
    </source>
</reference>
<protein>
    <submittedName>
        <fullName evidence="3">Uncharacterized protein</fullName>
    </submittedName>
</protein>
<evidence type="ECO:0000313" key="4">
    <source>
        <dbReference type="Proteomes" id="UP001162060"/>
    </source>
</evidence>
<dbReference type="AlphaFoldDB" id="A0AAV1TM92"/>
<gene>
    <name evidence="3" type="ORF">PM001_LOCUS8646</name>
</gene>
<accession>A0AAV1TM92</accession>
<dbReference type="Proteomes" id="UP001162060">
    <property type="component" value="Unassembled WGS sequence"/>
</dbReference>
<feature type="compositionally biased region" description="Low complexity" evidence="1">
    <location>
        <begin position="327"/>
        <end position="340"/>
    </location>
</feature>
<sequence length="526" mass="49408">MFTSSKFAAVCLTVTALFNDVNAEAEVAQTFGLLGSGYRAPSHAGPYGAPSNAGPYGASSGGVYGGVVASVRPTGRSAGHDGLGVENLGRGTGVGNAYGGTSSGGAFGLGGPAGGRVTNNVYGGVGGAVRPGVGATNGSGRPVSGAPSGTVGAGAIVNTGPYGGVGEITRPEAGKPANGGTSGNVAGATDDKKNTIVYGGVSGATDTGAVVTEGAEKPVSDGKDVPAVVAGDKNAVPVVAAGGAAVPEAGNPANGGASGNVAGATDDKKNTNVYGGVNGATDTSAAVTKGAEKPVSDGKDVPAVVAGDKNAVPVVAAGGAAVPEAGKPANGGASGNVAGATDDKKNTNVYGGVNGATDTSAAVTKGAEKPVSDGKDVPAVVAGDKNAVPVVAAGGAAVPEAGKPANGGTSGNVAGATDDKKNTNVHGGVNGATDTGAVVTIGAGMSTTDGKDRGIVAGADGKPCTDGAGGAIGSAVKPSPMVNGNTISAKPLKSGAKVVLKPTTASPYNGRVGGVTQRAYRKLRSL</sequence>
<feature type="region of interest" description="Disordered" evidence="1">
    <location>
        <begin position="273"/>
        <end position="300"/>
    </location>
</feature>
<evidence type="ECO:0000256" key="2">
    <source>
        <dbReference type="SAM" id="SignalP"/>
    </source>
</evidence>
<feature type="compositionally biased region" description="Basic and acidic residues" evidence="1">
    <location>
        <begin position="290"/>
        <end position="300"/>
    </location>
</feature>
<feature type="region of interest" description="Disordered" evidence="1">
    <location>
        <begin position="166"/>
        <end position="191"/>
    </location>
</feature>
<feature type="signal peptide" evidence="2">
    <location>
        <begin position="1"/>
        <end position="23"/>
    </location>
</feature>
<name>A0AAV1TM92_9STRA</name>
<proteinExistence type="predicted"/>
<evidence type="ECO:0000256" key="1">
    <source>
        <dbReference type="SAM" id="MobiDB-lite"/>
    </source>
</evidence>
<evidence type="ECO:0000313" key="3">
    <source>
        <dbReference type="EMBL" id="CAK7923496.1"/>
    </source>
</evidence>
<organism evidence="3 4">
    <name type="scientific">Peronospora matthiolae</name>
    <dbReference type="NCBI Taxonomy" id="2874970"/>
    <lineage>
        <taxon>Eukaryota</taxon>
        <taxon>Sar</taxon>
        <taxon>Stramenopiles</taxon>
        <taxon>Oomycota</taxon>
        <taxon>Peronosporomycetes</taxon>
        <taxon>Peronosporales</taxon>
        <taxon>Peronosporaceae</taxon>
        <taxon>Peronospora</taxon>
    </lineage>
</organism>
<feature type="compositionally biased region" description="Basic and acidic residues" evidence="1">
    <location>
        <begin position="366"/>
        <end position="376"/>
    </location>
</feature>
<comment type="caution">
    <text evidence="3">The sequence shown here is derived from an EMBL/GenBank/DDBJ whole genome shotgun (WGS) entry which is preliminary data.</text>
</comment>
<feature type="chain" id="PRO_5043729594" evidence="2">
    <location>
        <begin position="24"/>
        <end position="526"/>
    </location>
</feature>
<dbReference type="EMBL" id="CAKLBY020000069">
    <property type="protein sequence ID" value="CAK7923496.1"/>
    <property type="molecule type" value="Genomic_DNA"/>
</dbReference>
<feature type="region of interest" description="Disordered" evidence="1">
    <location>
        <begin position="327"/>
        <end position="376"/>
    </location>
</feature>
<keyword evidence="2" id="KW-0732">Signal</keyword>
<feature type="region of interest" description="Disordered" evidence="1">
    <location>
        <begin position="402"/>
        <end position="429"/>
    </location>
</feature>